<name>A0AAF1JUY2_9PROT</name>
<dbReference type="EMBL" id="JAAEDH010000001">
    <property type="protein sequence ID" value="MBR0653657.1"/>
    <property type="molecule type" value="Genomic_DNA"/>
</dbReference>
<evidence type="ECO:0000313" key="1">
    <source>
        <dbReference type="EMBL" id="MBR0653657.1"/>
    </source>
</evidence>
<reference evidence="1" key="1">
    <citation type="submission" date="2020-01" db="EMBL/GenBank/DDBJ databases">
        <authorList>
            <person name="Rat A."/>
        </authorList>
    </citation>
    <scope>NUCLEOTIDE SEQUENCE</scope>
    <source>
        <strain evidence="1">LMG 28251</strain>
    </source>
</reference>
<reference evidence="1" key="2">
    <citation type="journal article" date="2021" name="Syst. Appl. Microbiol.">
        <title>Roseomonas hellenica sp. nov., isolated from roots of wild-growing Alkanna tinctoria.</title>
        <authorList>
            <person name="Rat A."/>
            <person name="Naranjo H.D."/>
            <person name="Lebbe L."/>
            <person name="Cnockaert M."/>
            <person name="Krigas N."/>
            <person name="Grigoriadou K."/>
            <person name="Maloupa E."/>
            <person name="Willems A."/>
        </authorList>
    </citation>
    <scope>NUCLEOTIDE SEQUENCE</scope>
    <source>
        <strain evidence="1">LMG 28251</strain>
    </source>
</reference>
<protein>
    <recommendedName>
        <fullName evidence="3">DUF1902 domain-containing protein</fullName>
    </recommendedName>
</protein>
<evidence type="ECO:0008006" key="3">
    <source>
        <dbReference type="Google" id="ProtNLM"/>
    </source>
</evidence>
<evidence type="ECO:0000313" key="2">
    <source>
        <dbReference type="Proteomes" id="UP001196068"/>
    </source>
</evidence>
<dbReference type="Proteomes" id="UP001196068">
    <property type="component" value="Unassembled WGS sequence"/>
</dbReference>
<organism evidence="1 2">
    <name type="scientific">Plastoroseomonas arctica</name>
    <dbReference type="NCBI Taxonomy" id="1509237"/>
    <lineage>
        <taxon>Bacteria</taxon>
        <taxon>Pseudomonadati</taxon>
        <taxon>Pseudomonadota</taxon>
        <taxon>Alphaproteobacteria</taxon>
        <taxon>Acetobacterales</taxon>
        <taxon>Acetobacteraceae</taxon>
        <taxon>Plastoroseomonas</taxon>
    </lineage>
</organism>
<gene>
    <name evidence="1" type="ORF">GXW79_01050</name>
</gene>
<dbReference type="RefSeq" id="WP_211872350.1">
    <property type="nucleotide sequence ID" value="NZ_JAAEDH010000001.1"/>
</dbReference>
<keyword evidence="2" id="KW-1185">Reference proteome</keyword>
<sequence length="95" mass="10494">MEKTPVRIIAFQEDGMFIAHCVDHDIAASAVSLDAAIRRLRLTVEAERVYAEQHDKAIFEGVGRAPQYVTDMFDAAYLNVSSDGAKQVPPFRLAA</sequence>
<comment type="caution">
    <text evidence="1">The sequence shown here is derived from an EMBL/GenBank/DDBJ whole genome shotgun (WGS) entry which is preliminary data.</text>
</comment>
<proteinExistence type="predicted"/>
<dbReference type="AlphaFoldDB" id="A0AAF1JUY2"/>
<accession>A0AAF1JUY2</accession>